<organism evidence="2 3">
    <name type="scientific">Actinocorallia herbida</name>
    <dbReference type="NCBI Taxonomy" id="58109"/>
    <lineage>
        <taxon>Bacteria</taxon>
        <taxon>Bacillati</taxon>
        <taxon>Actinomycetota</taxon>
        <taxon>Actinomycetes</taxon>
        <taxon>Streptosporangiales</taxon>
        <taxon>Thermomonosporaceae</taxon>
        <taxon>Actinocorallia</taxon>
    </lineage>
</organism>
<keyword evidence="3" id="KW-1185">Reference proteome</keyword>
<evidence type="ECO:0000256" key="1">
    <source>
        <dbReference type="SAM" id="Phobius"/>
    </source>
</evidence>
<evidence type="ECO:0000313" key="2">
    <source>
        <dbReference type="EMBL" id="ROO90431.1"/>
    </source>
</evidence>
<name>A0A3N1DA76_9ACTN</name>
<accession>A0A3N1DA76</accession>
<keyword evidence="1" id="KW-0812">Transmembrane</keyword>
<feature type="transmembrane region" description="Helical" evidence="1">
    <location>
        <begin position="92"/>
        <end position="109"/>
    </location>
</feature>
<gene>
    <name evidence="2" type="ORF">EDD29_8156</name>
</gene>
<feature type="transmembrane region" description="Helical" evidence="1">
    <location>
        <begin position="293"/>
        <end position="313"/>
    </location>
</feature>
<dbReference type="Proteomes" id="UP000272400">
    <property type="component" value="Unassembled WGS sequence"/>
</dbReference>
<reference evidence="2 3" key="1">
    <citation type="submission" date="2018-11" db="EMBL/GenBank/DDBJ databases">
        <title>Sequencing the genomes of 1000 actinobacteria strains.</title>
        <authorList>
            <person name="Klenk H.-P."/>
        </authorList>
    </citation>
    <scope>NUCLEOTIDE SEQUENCE [LARGE SCALE GENOMIC DNA]</scope>
    <source>
        <strain evidence="2 3">DSM 44254</strain>
    </source>
</reference>
<dbReference type="AlphaFoldDB" id="A0A3N1DA76"/>
<feature type="transmembrane region" description="Helical" evidence="1">
    <location>
        <begin position="26"/>
        <end position="50"/>
    </location>
</feature>
<sequence>MFTPVSLNALTRGKPGRETPSDLRDFLFRSWIVAFALKMVGSSWDVSWHFKWLRDDFAPPHLLNSAGTLLALALVGVHFYTGYGLDRISQRFVEIGTAVFMIAIPIDVLNHRVNGLDITAWSPSHALLYIGTALMLIGVIRASSGVMRAVFFAFFLENWQFPALHQEYGVYALKSWFAGDPEAEPSLLAFAADQMGRPVDDTMVQQFAQPVSSWVYPLWTAAGVMLVLVLARRFTGLRWTATGIAAAYVAYRAVTGLLLDAAGFPQSVWPVFLIAGAVAIDLTFRYLPQLPVVGAFLTVGAAYCGLTVQGWVWDAPPNELVAWPVAAVLLAAGWWALARFFPEPAGEPQPVS</sequence>
<keyword evidence="1" id="KW-0472">Membrane</keyword>
<evidence type="ECO:0000313" key="3">
    <source>
        <dbReference type="Proteomes" id="UP000272400"/>
    </source>
</evidence>
<proteinExistence type="predicted"/>
<keyword evidence="1" id="KW-1133">Transmembrane helix</keyword>
<feature type="transmembrane region" description="Helical" evidence="1">
    <location>
        <begin position="237"/>
        <end position="259"/>
    </location>
</feature>
<protein>
    <submittedName>
        <fullName evidence="2">Uncharacterized protein</fullName>
    </submittedName>
</protein>
<feature type="transmembrane region" description="Helical" evidence="1">
    <location>
        <begin position="62"/>
        <end position="80"/>
    </location>
</feature>
<comment type="caution">
    <text evidence="2">The sequence shown here is derived from an EMBL/GenBank/DDBJ whole genome shotgun (WGS) entry which is preliminary data.</text>
</comment>
<dbReference type="EMBL" id="RJKE01000001">
    <property type="protein sequence ID" value="ROO90431.1"/>
    <property type="molecule type" value="Genomic_DNA"/>
</dbReference>
<feature type="transmembrane region" description="Helical" evidence="1">
    <location>
        <begin position="129"/>
        <end position="156"/>
    </location>
</feature>
<feature type="transmembrane region" description="Helical" evidence="1">
    <location>
        <begin position="213"/>
        <end position="231"/>
    </location>
</feature>
<feature type="transmembrane region" description="Helical" evidence="1">
    <location>
        <begin position="268"/>
        <end position="287"/>
    </location>
</feature>
<feature type="transmembrane region" description="Helical" evidence="1">
    <location>
        <begin position="320"/>
        <end position="337"/>
    </location>
</feature>